<evidence type="ECO:0000256" key="1">
    <source>
        <dbReference type="SAM" id="Phobius"/>
    </source>
</evidence>
<accession>A0A956M2J6</accession>
<reference evidence="2" key="1">
    <citation type="submission" date="2020-04" db="EMBL/GenBank/DDBJ databases">
        <authorList>
            <person name="Zhang T."/>
        </authorList>
    </citation>
    <scope>NUCLEOTIDE SEQUENCE</scope>
    <source>
        <strain evidence="2">HKST-UBA01</strain>
    </source>
</reference>
<dbReference type="Proteomes" id="UP000697710">
    <property type="component" value="Unassembled WGS sequence"/>
</dbReference>
<feature type="transmembrane region" description="Helical" evidence="1">
    <location>
        <begin position="92"/>
        <end position="112"/>
    </location>
</feature>
<evidence type="ECO:0000313" key="2">
    <source>
        <dbReference type="EMBL" id="MCA9729894.1"/>
    </source>
</evidence>
<evidence type="ECO:0000313" key="3">
    <source>
        <dbReference type="Proteomes" id="UP000697710"/>
    </source>
</evidence>
<feature type="transmembrane region" description="Helical" evidence="1">
    <location>
        <begin position="34"/>
        <end position="53"/>
    </location>
</feature>
<reference evidence="2" key="2">
    <citation type="journal article" date="2021" name="Microbiome">
        <title>Successional dynamics and alternative stable states in a saline activated sludge microbial community over 9 years.</title>
        <authorList>
            <person name="Wang Y."/>
            <person name="Ye J."/>
            <person name="Ju F."/>
            <person name="Liu L."/>
            <person name="Boyd J.A."/>
            <person name="Deng Y."/>
            <person name="Parks D.H."/>
            <person name="Jiang X."/>
            <person name="Yin X."/>
            <person name="Woodcroft B.J."/>
            <person name="Tyson G.W."/>
            <person name="Hugenholtz P."/>
            <person name="Polz M.F."/>
            <person name="Zhang T."/>
        </authorList>
    </citation>
    <scope>NUCLEOTIDE SEQUENCE</scope>
    <source>
        <strain evidence="2">HKST-UBA01</strain>
    </source>
</reference>
<dbReference type="AlphaFoldDB" id="A0A956M2J6"/>
<organism evidence="2 3">
    <name type="scientific">Eiseniibacteriota bacterium</name>
    <dbReference type="NCBI Taxonomy" id="2212470"/>
    <lineage>
        <taxon>Bacteria</taxon>
        <taxon>Candidatus Eiseniibacteriota</taxon>
    </lineage>
</organism>
<feature type="non-terminal residue" evidence="2">
    <location>
        <position position="231"/>
    </location>
</feature>
<comment type="caution">
    <text evidence="2">The sequence shown here is derived from an EMBL/GenBank/DDBJ whole genome shotgun (WGS) entry which is preliminary data.</text>
</comment>
<dbReference type="EMBL" id="JAGQHR010000888">
    <property type="protein sequence ID" value="MCA9729894.1"/>
    <property type="molecule type" value="Genomic_DNA"/>
</dbReference>
<keyword evidence="1" id="KW-0472">Membrane</keyword>
<feature type="transmembrane region" description="Helical" evidence="1">
    <location>
        <begin position="132"/>
        <end position="154"/>
    </location>
</feature>
<protein>
    <submittedName>
        <fullName evidence="2">Uncharacterized protein</fullName>
    </submittedName>
</protein>
<keyword evidence="1" id="KW-0812">Transmembrane</keyword>
<proteinExistence type="predicted"/>
<name>A0A956M2J6_UNCEI</name>
<keyword evidence="1" id="KW-1133">Transmembrane helix</keyword>
<gene>
    <name evidence="2" type="ORF">KC729_19580</name>
</gene>
<sequence>MLLFAIGFFSLLGQVVLLRELTVASYGNDLVLAFSIGGWMFWSAVGVLTGRVLRPLVHRPRREPGAPSGAAASGPALPSWARRKEPRVATRASVSALVLAVSALLPLALVFVRGSHRILGGVPGAFLTPGRQWIAITMALLPVAAVLGLLFQWAAERYVSTGRSLARAYAIESSGGACGGLFASIALSCGMSVLLQALIGSLGAALLVLAERRPLRPRLVAGFLAALYLLA</sequence>